<feature type="compositionally biased region" description="Basic and acidic residues" evidence="1">
    <location>
        <begin position="146"/>
        <end position="170"/>
    </location>
</feature>
<organism evidence="2 3">
    <name type="scientific">Geodermatophilus saharensis</name>
    <dbReference type="NCBI Taxonomy" id="1137994"/>
    <lineage>
        <taxon>Bacteria</taxon>
        <taxon>Bacillati</taxon>
        <taxon>Actinomycetota</taxon>
        <taxon>Actinomycetes</taxon>
        <taxon>Geodermatophilales</taxon>
        <taxon>Geodermatophilaceae</taxon>
        <taxon>Geodermatophilus</taxon>
    </lineage>
</organism>
<dbReference type="SUPFAM" id="SSF51182">
    <property type="entry name" value="RmlC-like cupins"/>
    <property type="match status" value="1"/>
</dbReference>
<dbReference type="EMBL" id="FZOH01000010">
    <property type="protein sequence ID" value="SNS87582.1"/>
    <property type="molecule type" value="Genomic_DNA"/>
</dbReference>
<feature type="region of interest" description="Disordered" evidence="1">
    <location>
        <begin position="122"/>
        <end position="170"/>
    </location>
</feature>
<name>A0A239I2I3_9ACTN</name>
<dbReference type="AlphaFoldDB" id="A0A239I2I3"/>
<protein>
    <submittedName>
        <fullName evidence="2">Uncharacterized protein</fullName>
    </submittedName>
</protein>
<sequence length="170" mass="17229">MEPLDAVLPVLPGAEELCLPAGTPPHRYVARGADLVLVVLAGDPCVGVGTASPRRRPAGSAVVCPRGVPWSVGGGEEPARVVAVGFPSGPERTLTALVGPPPLDGAALVAAAADGGLEVVLEPLPPPVDRPGRAGVRSGAGQRGRQGGDHHQQEEDHGHREDHPPAARAE</sequence>
<evidence type="ECO:0000256" key="1">
    <source>
        <dbReference type="SAM" id="MobiDB-lite"/>
    </source>
</evidence>
<dbReference type="OrthoDB" id="5196266at2"/>
<proteinExistence type="predicted"/>
<dbReference type="Proteomes" id="UP000198386">
    <property type="component" value="Unassembled WGS sequence"/>
</dbReference>
<evidence type="ECO:0000313" key="2">
    <source>
        <dbReference type="EMBL" id="SNS87582.1"/>
    </source>
</evidence>
<evidence type="ECO:0000313" key="3">
    <source>
        <dbReference type="Proteomes" id="UP000198386"/>
    </source>
</evidence>
<keyword evidence="3" id="KW-1185">Reference proteome</keyword>
<gene>
    <name evidence="2" type="ORF">SAMN04488107_4111</name>
</gene>
<reference evidence="3" key="1">
    <citation type="submission" date="2017-06" db="EMBL/GenBank/DDBJ databases">
        <authorList>
            <person name="Varghese N."/>
            <person name="Submissions S."/>
        </authorList>
    </citation>
    <scope>NUCLEOTIDE SEQUENCE [LARGE SCALE GENOMIC DNA]</scope>
    <source>
        <strain evidence="3">DSM 45423</strain>
    </source>
</reference>
<accession>A0A239I2I3</accession>
<dbReference type="InterPro" id="IPR011051">
    <property type="entry name" value="RmlC_Cupin_sf"/>
</dbReference>
<dbReference type="RefSeq" id="WP_089405775.1">
    <property type="nucleotide sequence ID" value="NZ_FZOH01000010.1"/>
</dbReference>